<accession>A0AAV7SEJ0</accession>
<protein>
    <submittedName>
        <fullName evidence="2">Uncharacterized protein</fullName>
    </submittedName>
</protein>
<gene>
    <name evidence="2" type="ORF">NDU88_003451</name>
</gene>
<organism evidence="2 3">
    <name type="scientific">Pleurodeles waltl</name>
    <name type="common">Iberian ribbed newt</name>
    <dbReference type="NCBI Taxonomy" id="8319"/>
    <lineage>
        <taxon>Eukaryota</taxon>
        <taxon>Metazoa</taxon>
        <taxon>Chordata</taxon>
        <taxon>Craniata</taxon>
        <taxon>Vertebrata</taxon>
        <taxon>Euteleostomi</taxon>
        <taxon>Amphibia</taxon>
        <taxon>Batrachia</taxon>
        <taxon>Caudata</taxon>
        <taxon>Salamandroidea</taxon>
        <taxon>Salamandridae</taxon>
        <taxon>Pleurodelinae</taxon>
        <taxon>Pleurodeles</taxon>
    </lineage>
</organism>
<dbReference type="AlphaFoldDB" id="A0AAV7SEJ0"/>
<proteinExistence type="predicted"/>
<evidence type="ECO:0000256" key="1">
    <source>
        <dbReference type="SAM" id="MobiDB-lite"/>
    </source>
</evidence>
<name>A0AAV7SEJ0_PLEWA</name>
<evidence type="ECO:0000313" key="3">
    <source>
        <dbReference type="Proteomes" id="UP001066276"/>
    </source>
</evidence>
<feature type="region of interest" description="Disordered" evidence="1">
    <location>
        <begin position="1"/>
        <end position="26"/>
    </location>
</feature>
<keyword evidence="3" id="KW-1185">Reference proteome</keyword>
<feature type="region of interest" description="Disordered" evidence="1">
    <location>
        <begin position="70"/>
        <end position="120"/>
    </location>
</feature>
<evidence type="ECO:0000313" key="2">
    <source>
        <dbReference type="EMBL" id="KAJ1162987.1"/>
    </source>
</evidence>
<comment type="caution">
    <text evidence="2">The sequence shown here is derived from an EMBL/GenBank/DDBJ whole genome shotgun (WGS) entry which is preliminary data.</text>
</comment>
<dbReference type="EMBL" id="JANPWB010000008">
    <property type="protein sequence ID" value="KAJ1162987.1"/>
    <property type="molecule type" value="Genomic_DNA"/>
</dbReference>
<reference evidence="2" key="1">
    <citation type="journal article" date="2022" name="bioRxiv">
        <title>Sequencing and chromosome-scale assembly of the giantPleurodeles waltlgenome.</title>
        <authorList>
            <person name="Brown T."/>
            <person name="Elewa A."/>
            <person name="Iarovenko S."/>
            <person name="Subramanian E."/>
            <person name="Araus A.J."/>
            <person name="Petzold A."/>
            <person name="Susuki M."/>
            <person name="Suzuki K.-i.T."/>
            <person name="Hayashi T."/>
            <person name="Toyoda A."/>
            <person name="Oliveira C."/>
            <person name="Osipova E."/>
            <person name="Leigh N.D."/>
            <person name="Simon A."/>
            <person name="Yun M.H."/>
        </authorList>
    </citation>
    <scope>NUCLEOTIDE SEQUENCE</scope>
    <source>
        <strain evidence="2">20211129_DDA</strain>
        <tissue evidence="2">Liver</tissue>
    </source>
</reference>
<feature type="compositionally biased region" description="Polar residues" evidence="1">
    <location>
        <begin position="73"/>
        <end position="84"/>
    </location>
</feature>
<dbReference type="Proteomes" id="UP001066276">
    <property type="component" value="Chromosome 4_2"/>
</dbReference>
<sequence length="120" mass="12360">MGEVPSLYEGLKARGRGQATKHGGSEQLELRAAISQNRLPEGVRGHNAPHKLNRSCGDTETAWARSGLPVTRINGSVPQPNGSGLKTGPRGGGHAGREPTGAAGAARRNRGDPGSHLLTG</sequence>